<organism evidence="9 10">
    <name type="scientific">Candidatus Roizmanbacteria bacterium CG22_combo_CG10-13_8_21_14_all_38_20</name>
    <dbReference type="NCBI Taxonomy" id="1974862"/>
    <lineage>
        <taxon>Bacteria</taxon>
        <taxon>Candidatus Roizmaniibacteriota</taxon>
    </lineage>
</organism>
<dbReference type="GO" id="GO:0006508">
    <property type="term" value="P:proteolysis"/>
    <property type="evidence" value="ECO:0007669"/>
    <property type="project" value="UniProtKB-KW"/>
</dbReference>
<feature type="binding site" evidence="6">
    <location>
        <position position="198"/>
    </location>
    <ligand>
        <name>a divalent metal cation</name>
        <dbReference type="ChEBI" id="CHEBI:60240"/>
        <label>2</label>
        <note>catalytic</note>
    </ligand>
</feature>
<evidence type="ECO:0000259" key="8">
    <source>
        <dbReference type="Pfam" id="PF00557"/>
    </source>
</evidence>
<reference evidence="9 10" key="1">
    <citation type="submission" date="2017-09" db="EMBL/GenBank/DDBJ databases">
        <title>Depth-based differentiation of microbial function through sediment-hosted aquifers and enrichment of novel symbionts in the deep terrestrial subsurface.</title>
        <authorList>
            <person name="Probst A.J."/>
            <person name="Ladd B."/>
            <person name="Jarett J.K."/>
            <person name="Geller-Mcgrath D.E."/>
            <person name="Sieber C.M."/>
            <person name="Emerson J.B."/>
            <person name="Anantharaman K."/>
            <person name="Thomas B.C."/>
            <person name="Malmstrom R."/>
            <person name="Stieglmeier M."/>
            <person name="Klingl A."/>
            <person name="Woyke T."/>
            <person name="Ryan C.M."/>
            <person name="Banfield J.F."/>
        </authorList>
    </citation>
    <scope>NUCLEOTIDE SEQUENCE [LARGE SCALE GENOMIC DNA]</scope>
    <source>
        <strain evidence="9">CG22_combo_CG10-13_8_21_14_all_38_20</strain>
    </source>
</reference>
<comment type="function">
    <text evidence="1 6">Removes the N-terminal methionine from nascent proteins. The N-terminal methionine is often cleaved when the second residue in the primary sequence is small and uncharged (Met-Ala-, Cys, Gly, Pro, Ser, Thr, or Val). Requires deformylation of the N(alpha)-formylated initiator methionine before it can be hydrolyzed.</text>
</comment>
<dbReference type="InterPro" id="IPR036005">
    <property type="entry name" value="Creatinase/aminopeptidase-like"/>
</dbReference>
<feature type="binding site" evidence="6">
    <location>
        <position position="229"/>
    </location>
    <ligand>
        <name>a divalent metal cation</name>
        <dbReference type="ChEBI" id="CHEBI:60240"/>
        <label>1</label>
    </ligand>
</feature>
<keyword evidence="5 6" id="KW-0378">Hydrolase</keyword>
<feature type="binding site" evidence="6">
    <location>
        <position position="74"/>
    </location>
    <ligand>
        <name>substrate</name>
    </ligand>
</feature>
<evidence type="ECO:0000256" key="3">
    <source>
        <dbReference type="ARBA" id="ARBA00022670"/>
    </source>
</evidence>
<evidence type="ECO:0000313" key="9">
    <source>
        <dbReference type="EMBL" id="PIP62174.1"/>
    </source>
</evidence>
<sequence length="245" mass="26606">MGNPGKLSIMREGGAKLGEIRERLLRDVKPGISAIELDQIAEALITRAGGKPSFMTVDGYKWSTCICINDCIVHGIPDKYSLQIGDLVTVDVGMLYEGYHTDTAATAIVGKPKGDHFLDIGKLALKEAIAQAVIGNHIGHISLAMQQVIEDAGYNVARNLVGHGIGRELHMDPQVPCYLDEEIEKTPKLEDGLTIAIEAIYMKGKSSLIVDNDGWTMRTRDRSRAGMFEHTVAITTSGPKILTHA</sequence>
<keyword evidence="2 6" id="KW-0031">Aminopeptidase</keyword>
<dbReference type="GO" id="GO:0046872">
    <property type="term" value="F:metal ion binding"/>
    <property type="evidence" value="ECO:0007669"/>
    <property type="project" value="UniProtKB-UniRule"/>
</dbReference>
<feature type="binding site" evidence="6">
    <location>
        <position position="163"/>
    </location>
    <ligand>
        <name>a divalent metal cation</name>
        <dbReference type="ChEBI" id="CHEBI:60240"/>
        <label>2</label>
        <note>catalytic</note>
    </ligand>
</feature>
<evidence type="ECO:0000256" key="2">
    <source>
        <dbReference type="ARBA" id="ARBA00022438"/>
    </source>
</evidence>
<dbReference type="PANTHER" id="PTHR43330">
    <property type="entry name" value="METHIONINE AMINOPEPTIDASE"/>
    <property type="match status" value="1"/>
</dbReference>
<dbReference type="EMBL" id="PCTA01000003">
    <property type="protein sequence ID" value="PIP62174.1"/>
    <property type="molecule type" value="Genomic_DNA"/>
</dbReference>
<feature type="binding site" evidence="6">
    <location>
        <position position="170"/>
    </location>
    <ligand>
        <name>substrate</name>
    </ligand>
</feature>
<feature type="binding site" evidence="6">
    <location>
        <position position="229"/>
    </location>
    <ligand>
        <name>a divalent metal cation</name>
        <dbReference type="ChEBI" id="CHEBI:60240"/>
        <label>2</label>
        <note>catalytic</note>
    </ligand>
</feature>
<dbReference type="NCBIfam" id="TIGR00500">
    <property type="entry name" value="met_pdase_I"/>
    <property type="match status" value="1"/>
</dbReference>
<evidence type="ECO:0000313" key="10">
    <source>
        <dbReference type="Proteomes" id="UP000231246"/>
    </source>
</evidence>
<dbReference type="InterPro" id="IPR002467">
    <property type="entry name" value="Pept_M24A_MAP1"/>
</dbReference>
<dbReference type="GO" id="GO:0005829">
    <property type="term" value="C:cytosol"/>
    <property type="evidence" value="ECO:0007669"/>
    <property type="project" value="TreeGrafter"/>
</dbReference>
<comment type="similarity">
    <text evidence="6">Belongs to the peptidase M24A family. Methionine aminopeptidase type 1 subfamily.</text>
</comment>
<comment type="caution">
    <text evidence="9">The sequence shown here is derived from an EMBL/GenBank/DDBJ whole genome shotgun (WGS) entry which is preliminary data.</text>
</comment>
<dbReference type="PANTHER" id="PTHR43330:SF27">
    <property type="entry name" value="METHIONINE AMINOPEPTIDASE"/>
    <property type="match status" value="1"/>
</dbReference>
<dbReference type="GO" id="GO:0070006">
    <property type="term" value="F:metalloaminopeptidase activity"/>
    <property type="evidence" value="ECO:0007669"/>
    <property type="project" value="UniProtKB-UniRule"/>
</dbReference>
<evidence type="ECO:0000256" key="1">
    <source>
        <dbReference type="ARBA" id="ARBA00002521"/>
    </source>
</evidence>
<dbReference type="Gene3D" id="3.90.230.10">
    <property type="entry name" value="Creatinase/methionine aminopeptidase superfamily"/>
    <property type="match status" value="1"/>
</dbReference>
<keyword evidence="3 6" id="KW-0645">Protease</keyword>
<comment type="catalytic activity">
    <reaction evidence="6 7">
        <text>Release of N-terminal amino acids, preferentially methionine, from peptides and arylamides.</text>
        <dbReference type="EC" id="3.4.11.18"/>
    </reaction>
</comment>
<evidence type="ECO:0000256" key="7">
    <source>
        <dbReference type="RuleBase" id="RU003653"/>
    </source>
</evidence>
<feature type="binding site" evidence="6">
    <location>
        <position position="102"/>
    </location>
    <ligand>
        <name>a divalent metal cation</name>
        <dbReference type="ChEBI" id="CHEBI:60240"/>
        <label>1</label>
    </ligand>
</feature>
<feature type="domain" description="Peptidase M24" evidence="8">
    <location>
        <begin position="9"/>
        <end position="235"/>
    </location>
</feature>
<dbReference type="AlphaFoldDB" id="A0A2H0BX47"/>
<proteinExistence type="inferred from homology"/>
<accession>A0A2H0BX47</accession>
<gene>
    <name evidence="6 9" type="primary">map</name>
    <name evidence="9" type="ORF">COW99_00625</name>
</gene>
<dbReference type="GO" id="GO:0004239">
    <property type="term" value="F:initiator methionyl aminopeptidase activity"/>
    <property type="evidence" value="ECO:0007669"/>
    <property type="project" value="UniProtKB-UniRule"/>
</dbReference>
<dbReference type="EC" id="3.4.11.18" evidence="6 7"/>
<feature type="binding site" evidence="6">
    <location>
        <position position="91"/>
    </location>
    <ligand>
        <name>a divalent metal cation</name>
        <dbReference type="ChEBI" id="CHEBI:60240"/>
        <label>1</label>
    </ligand>
</feature>
<comment type="subunit">
    <text evidence="6">Monomer.</text>
</comment>
<protein>
    <recommendedName>
        <fullName evidence="6 7">Methionine aminopeptidase</fullName>
        <shortName evidence="6">MAP</shortName>
        <shortName evidence="6">MetAP</shortName>
        <ecNumber evidence="6 7">3.4.11.18</ecNumber>
    </recommendedName>
    <alternativeName>
        <fullName evidence="6">Peptidase M</fullName>
    </alternativeName>
</protein>
<dbReference type="Pfam" id="PF00557">
    <property type="entry name" value="Peptidase_M24"/>
    <property type="match status" value="1"/>
</dbReference>
<feature type="binding site" evidence="6">
    <location>
        <position position="102"/>
    </location>
    <ligand>
        <name>a divalent metal cation</name>
        <dbReference type="ChEBI" id="CHEBI:60240"/>
        <label>2</label>
        <note>catalytic</note>
    </ligand>
</feature>
<dbReference type="InterPro" id="IPR001714">
    <property type="entry name" value="Pept_M24_MAP"/>
</dbReference>
<comment type="cofactor">
    <cofactor evidence="6">
        <name>Co(2+)</name>
        <dbReference type="ChEBI" id="CHEBI:48828"/>
    </cofactor>
    <cofactor evidence="6">
        <name>Zn(2+)</name>
        <dbReference type="ChEBI" id="CHEBI:29105"/>
    </cofactor>
    <cofactor evidence="6">
        <name>Mn(2+)</name>
        <dbReference type="ChEBI" id="CHEBI:29035"/>
    </cofactor>
    <cofactor evidence="6">
        <name>Fe(2+)</name>
        <dbReference type="ChEBI" id="CHEBI:29033"/>
    </cofactor>
    <text evidence="6">Binds 2 divalent metal cations per subunit. Has a high-affinity and a low affinity metal-binding site. The true nature of the physiological cofactor is under debate. The enzyme is active with cobalt, zinc, manganese or divalent iron ions. Most likely, methionine aminopeptidases function as mononuclear Fe(2+)-metalloproteases under physiological conditions, and the catalytically relevant metal-binding site has been assigned to the histidine-containing high-affinity site.</text>
</comment>
<dbReference type="InterPro" id="IPR000994">
    <property type="entry name" value="Pept_M24"/>
</dbReference>
<dbReference type="PRINTS" id="PR00599">
    <property type="entry name" value="MAPEPTIDASE"/>
</dbReference>
<evidence type="ECO:0000256" key="5">
    <source>
        <dbReference type="ARBA" id="ARBA00022801"/>
    </source>
</evidence>
<evidence type="ECO:0000256" key="6">
    <source>
        <dbReference type="HAMAP-Rule" id="MF_01974"/>
    </source>
</evidence>
<dbReference type="HAMAP" id="MF_01974">
    <property type="entry name" value="MetAP_1"/>
    <property type="match status" value="1"/>
</dbReference>
<keyword evidence="4 6" id="KW-0479">Metal-binding</keyword>
<name>A0A2H0BX47_9BACT</name>
<evidence type="ECO:0000256" key="4">
    <source>
        <dbReference type="ARBA" id="ARBA00022723"/>
    </source>
</evidence>
<dbReference type="SUPFAM" id="SSF55920">
    <property type="entry name" value="Creatinase/aminopeptidase"/>
    <property type="match status" value="1"/>
</dbReference>
<dbReference type="Proteomes" id="UP000231246">
    <property type="component" value="Unassembled WGS sequence"/>
</dbReference>